<gene>
    <name evidence="2" type="ORF">METZ01_LOCUS88304</name>
</gene>
<dbReference type="EMBL" id="UINC01007868">
    <property type="protein sequence ID" value="SVA35450.1"/>
    <property type="molecule type" value="Genomic_DNA"/>
</dbReference>
<feature type="domain" description="Xrn1 N-terminal" evidence="1">
    <location>
        <begin position="1"/>
        <end position="207"/>
    </location>
</feature>
<feature type="non-terminal residue" evidence="2">
    <location>
        <position position="208"/>
    </location>
</feature>
<name>A0A381V4Z2_9ZZZZ</name>
<dbReference type="InterPro" id="IPR004859">
    <property type="entry name" value="Xrn1_N"/>
</dbReference>
<dbReference type="GO" id="GO:0004534">
    <property type="term" value="F:5'-3' RNA exonuclease activity"/>
    <property type="evidence" value="ECO:0007669"/>
    <property type="project" value="TreeGrafter"/>
</dbReference>
<dbReference type="Gene3D" id="3.40.50.12390">
    <property type="match status" value="1"/>
</dbReference>
<reference evidence="2" key="1">
    <citation type="submission" date="2018-05" db="EMBL/GenBank/DDBJ databases">
        <authorList>
            <person name="Lanie J.A."/>
            <person name="Ng W.-L."/>
            <person name="Kazmierczak K.M."/>
            <person name="Andrzejewski T.M."/>
            <person name="Davidsen T.M."/>
            <person name="Wayne K.J."/>
            <person name="Tettelin H."/>
            <person name="Glass J.I."/>
            <person name="Rusch D."/>
            <person name="Podicherti R."/>
            <person name="Tsui H.-C.T."/>
            <person name="Winkler M.E."/>
        </authorList>
    </citation>
    <scope>NUCLEOTIDE SEQUENCE</scope>
</reference>
<dbReference type="AlphaFoldDB" id="A0A381V4Z2"/>
<accession>A0A381V4Z2</accession>
<dbReference type="GO" id="GO:0005634">
    <property type="term" value="C:nucleus"/>
    <property type="evidence" value="ECO:0007669"/>
    <property type="project" value="TreeGrafter"/>
</dbReference>
<protein>
    <recommendedName>
        <fullName evidence="1">Xrn1 N-terminal domain-containing protein</fullName>
    </recommendedName>
</protein>
<dbReference type="GO" id="GO:0000956">
    <property type="term" value="P:nuclear-transcribed mRNA catabolic process"/>
    <property type="evidence" value="ECO:0007669"/>
    <property type="project" value="TreeGrafter"/>
</dbReference>
<dbReference type="InterPro" id="IPR027073">
    <property type="entry name" value="5_3_exoribonuclease"/>
</dbReference>
<organism evidence="2">
    <name type="scientific">marine metagenome</name>
    <dbReference type="NCBI Taxonomy" id="408172"/>
    <lineage>
        <taxon>unclassified sequences</taxon>
        <taxon>metagenomes</taxon>
        <taxon>ecological metagenomes</taxon>
    </lineage>
</organism>
<dbReference type="GO" id="GO:0003723">
    <property type="term" value="F:RNA binding"/>
    <property type="evidence" value="ECO:0007669"/>
    <property type="project" value="TreeGrafter"/>
</dbReference>
<evidence type="ECO:0000259" key="1">
    <source>
        <dbReference type="Pfam" id="PF03159"/>
    </source>
</evidence>
<dbReference type="Pfam" id="PF03159">
    <property type="entry name" value="XRN_N"/>
    <property type="match status" value="1"/>
</dbReference>
<sequence>MGVSGFYRYILKNYPSCIKKDKDFLKTPYLFFDYNGLIHPVVQIVLKSVEEQNLDISEYELIQRINEEIIKYTDKIINYIRPSFVYIAMDGVAPRAKMIQQRLRRFKSAKERDISRFDTNCISPGTNFMALLSVRLNQYFYNEVPKFVNNYKFSDTSEPGEGEHSIINYIKNYCNDKKTQCIIYGLDADLIMLCMSTLLPYMYLLREI</sequence>
<dbReference type="PANTHER" id="PTHR12341">
    <property type="entry name" value="5'-&gt;3' EXORIBONUCLEASE"/>
    <property type="match status" value="1"/>
</dbReference>
<evidence type="ECO:0000313" key="2">
    <source>
        <dbReference type="EMBL" id="SVA35450.1"/>
    </source>
</evidence>
<proteinExistence type="predicted"/>